<feature type="transmembrane region" description="Helical" evidence="6">
    <location>
        <begin position="230"/>
        <end position="254"/>
    </location>
</feature>
<feature type="transmembrane region" description="Helical" evidence="6">
    <location>
        <begin position="319"/>
        <end position="342"/>
    </location>
</feature>
<dbReference type="EMBL" id="CP058905">
    <property type="protein sequence ID" value="QLK00501.1"/>
    <property type="molecule type" value="Genomic_DNA"/>
</dbReference>
<dbReference type="SUPFAM" id="SSF103473">
    <property type="entry name" value="MFS general substrate transporter"/>
    <property type="match status" value="1"/>
</dbReference>
<evidence type="ECO:0000259" key="7">
    <source>
        <dbReference type="PROSITE" id="PS50850"/>
    </source>
</evidence>
<name>A0A7D5YBY0_9ACTN</name>
<feature type="transmembrane region" description="Helical" evidence="6">
    <location>
        <begin position="20"/>
        <end position="45"/>
    </location>
</feature>
<dbReference type="GO" id="GO:0005886">
    <property type="term" value="C:plasma membrane"/>
    <property type="evidence" value="ECO:0007669"/>
    <property type="project" value="UniProtKB-SubCell"/>
</dbReference>
<dbReference type="Gene3D" id="1.20.1250.20">
    <property type="entry name" value="MFS general substrate transporter like domains"/>
    <property type="match status" value="1"/>
</dbReference>
<dbReference type="PANTHER" id="PTHR23513">
    <property type="entry name" value="INTEGRAL MEMBRANE EFFLUX PROTEIN-RELATED"/>
    <property type="match status" value="1"/>
</dbReference>
<evidence type="ECO:0000313" key="8">
    <source>
        <dbReference type="EMBL" id="QLK00501.1"/>
    </source>
</evidence>
<comment type="subcellular location">
    <subcellularLocation>
        <location evidence="1">Cell membrane</location>
        <topology evidence="1">Multi-pass membrane protein</topology>
    </subcellularLocation>
</comment>
<feature type="transmembrane region" description="Helical" evidence="6">
    <location>
        <begin position="57"/>
        <end position="74"/>
    </location>
</feature>
<dbReference type="PANTHER" id="PTHR23513:SF6">
    <property type="entry name" value="MAJOR FACILITATOR SUPERFAMILY ASSOCIATED DOMAIN-CONTAINING PROTEIN"/>
    <property type="match status" value="1"/>
</dbReference>
<evidence type="ECO:0000256" key="1">
    <source>
        <dbReference type="ARBA" id="ARBA00004651"/>
    </source>
</evidence>
<dbReference type="AlphaFoldDB" id="A0A7D5YBY0"/>
<gene>
    <name evidence="8" type="ORF">HZU44_10960</name>
</gene>
<feature type="domain" description="Major facilitator superfamily (MFS) profile" evidence="7">
    <location>
        <begin position="228"/>
        <end position="440"/>
    </location>
</feature>
<feature type="transmembrane region" description="Helical" evidence="6">
    <location>
        <begin position="266"/>
        <end position="287"/>
    </location>
</feature>
<evidence type="ECO:0000256" key="3">
    <source>
        <dbReference type="ARBA" id="ARBA00022692"/>
    </source>
</evidence>
<feature type="transmembrane region" description="Helical" evidence="6">
    <location>
        <begin position="294"/>
        <end position="313"/>
    </location>
</feature>
<feature type="transmembrane region" description="Helical" evidence="6">
    <location>
        <begin position="363"/>
        <end position="382"/>
    </location>
</feature>
<keyword evidence="2" id="KW-1003">Cell membrane</keyword>
<evidence type="ECO:0000256" key="2">
    <source>
        <dbReference type="ARBA" id="ARBA00022475"/>
    </source>
</evidence>
<dbReference type="InterPro" id="IPR011701">
    <property type="entry name" value="MFS"/>
</dbReference>
<sequence>MSSTRSRGVLWRNPDFLKFWAGETLSLYGTQVTTLALPLTAMLVFDAGPEQVGFLRFMQLAPYPAFALLFGVWVDRVRRRPLMLGANSVRAVLIGLVPVLAGMDRLTQPVLLALAFGIGVASVLFDVSWMSYLPGLLRDKKYLVEANSKLSITASSADAAGPGLAGVLISALTAPVAMVVDAASYLVSVVLLAAIPTREPAPSSAAVRRHLLAELADGLRWVFGNSYLRSIAFVGAFCNFFTMATSTMFIVYAVRDGGLSPAQLGVVFSLGAVGGLLGSLVSGRLLAHYTPGRVYFWSLAATFIGPVLIPLAAGPHWLVFGLFVASFLIAYGGLAVSNVLIVSLRQTVTPPHLMGRMNAAIRTLLFGGGALGGPVSGLLAGAVGLRPALWTIGAAAVLMLLPVLLSPVSRLAAMPETRSKAPLNPIDPIPSVRGSNTENG</sequence>
<accession>A0A7D5YBY0</accession>
<evidence type="ECO:0000256" key="4">
    <source>
        <dbReference type="ARBA" id="ARBA00022989"/>
    </source>
</evidence>
<organism evidence="8">
    <name type="scientific">Micromonospora carbonacea</name>
    <dbReference type="NCBI Taxonomy" id="47853"/>
    <lineage>
        <taxon>Bacteria</taxon>
        <taxon>Bacillati</taxon>
        <taxon>Actinomycetota</taxon>
        <taxon>Actinomycetes</taxon>
        <taxon>Micromonosporales</taxon>
        <taxon>Micromonosporaceae</taxon>
        <taxon>Micromonospora</taxon>
    </lineage>
</organism>
<dbReference type="GO" id="GO:0022857">
    <property type="term" value="F:transmembrane transporter activity"/>
    <property type="evidence" value="ECO:0007669"/>
    <property type="project" value="InterPro"/>
</dbReference>
<proteinExistence type="predicted"/>
<dbReference type="InterPro" id="IPR036259">
    <property type="entry name" value="MFS_trans_sf"/>
</dbReference>
<dbReference type="InterPro" id="IPR020846">
    <property type="entry name" value="MFS_dom"/>
</dbReference>
<evidence type="ECO:0000256" key="5">
    <source>
        <dbReference type="ARBA" id="ARBA00023136"/>
    </source>
</evidence>
<dbReference type="CDD" id="cd06173">
    <property type="entry name" value="MFS_MefA_like"/>
    <property type="match status" value="1"/>
</dbReference>
<feature type="transmembrane region" description="Helical" evidence="6">
    <location>
        <begin position="388"/>
        <end position="408"/>
    </location>
</feature>
<feature type="transmembrane region" description="Helical" evidence="6">
    <location>
        <begin position="109"/>
        <end position="133"/>
    </location>
</feature>
<dbReference type="PROSITE" id="PS50850">
    <property type="entry name" value="MFS"/>
    <property type="match status" value="1"/>
</dbReference>
<keyword evidence="3 6" id="KW-0812">Transmembrane</keyword>
<evidence type="ECO:0000256" key="6">
    <source>
        <dbReference type="SAM" id="Phobius"/>
    </source>
</evidence>
<dbReference type="Pfam" id="PF07690">
    <property type="entry name" value="MFS_1"/>
    <property type="match status" value="1"/>
</dbReference>
<keyword evidence="5 6" id="KW-0472">Membrane</keyword>
<keyword evidence="4 6" id="KW-1133">Transmembrane helix</keyword>
<protein>
    <submittedName>
        <fullName evidence="8">MFS transporter</fullName>
    </submittedName>
</protein>
<reference evidence="8" key="1">
    <citation type="submission" date="2020-08" db="EMBL/GenBank/DDBJ databases">
        <title>A bifunctional nitrone conjugated secondary metabolite targeting the ribosome.</title>
        <authorList>
            <person name="Limbrick E.M."/>
            <person name="Graf M."/>
            <person name="Derewacz D.K."/>
            <person name="Nguyen F."/>
            <person name="Spraggins J.M."/>
            <person name="Wieland M."/>
            <person name="Ynigez-Gutierrez A.E."/>
            <person name="Reisman B.J."/>
            <person name="Zinshteyn B."/>
            <person name="McCulloch K."/>
            <person name="Iverson T.M."/>
            <person name="Green R."/>
            <person name="Wilson D.N."/>
            <person name="Bachmann B.O."/>
        </authorList>
    </citation>
    <scope>NUCLEOTIDE SEQUENCE</scope>
    <source>
        <strain evidence="8">Africana</strain>
    </source>
</reference>